<keyword evidence="3" id="KW-1185">Reference proteome</keyword>
<name>A0A560L0X4_9BRAD</name>
<sequence length="86" mass="9660">MKNAGQPDQDFDEPSRADATAGAPGYPSSRRLVEDHALERHARVVRRQTMEQRTADPVGVRLPDDIISEMEAALKQQVDRLVAKRH</sequence>
<dbReference type="OrthoDB" id="8239334at2"/>
<dbReference type="RefSeq" id="WP_146992101.1">
    <property type="nucleotide sequence ID" value="NZ_VITY01000019.1"/>
</dbReference>
<organism evidence="2 3">
    <name type="scientific">Bradyrhizobium macuxiense</name>
    <dbReference type="NCBI Taxonomy" id="1755647"/>
    <lineage>
        <taxon>Bacteria</taxon>
        <taxon>Pseudomonadati</taxon>
        <taxon>Pseudomonadota</taxon>
        <taxon>Alphaproteobacteria</taxon>
        <taxon>Hyphomicrobiales</taxon>
        <taxon>Nitrobacteraceae</taxon>
        <taxon>Bradyrhizobium</taxon>
    </lineage>
</organism>
<proteinExistence type="predicted"/>
<reference evidence="2 3" key="1">
    <citation type="submission" date="2019-06" db="EMBL/GenBank/DDBJ databases">
        <title>Genomic Encyclopedia of Type Strains, Phase IV (KMG-V): Genome sequencing to study the core and pangenomes of soil and plant-associated prokaryotes.</title>
        <authorList>
            <person name="Whitman W."/>
        </authorList>
    </citation>
    <scope>NUCLEOTIDE SEQUENCE [LARGE SCALE GENOMIC DNA]</scope>
    <source>
        <strain evidence="2 3">BR 10355</strain>
    </source>
</reference>
<evidence type="ECO:0000313" key="2">
    <source>
        <dbReference type="EMBL" id="TWB88044.1"/>
    </source>
</evidence>
<evidence type="ECO:0000256" key="1">
    <source>
        <dbReference type="SAM" id="MobiDB-lite"/>
    </source>
</evidence>
<dbReference type="EMBL" id="VITY01000019">
    <property type="protein sequence ID" value="TWB88044.1"/>
    <property type="molecule type" value="Genomic_DNA"/>
</dbReference>
<dbReference type="AlphaFoldDB" id="A0A560L0X4"/>
<protein>
    <submittedName>
        <fullName evidence="2">Uncharacterized protein</fullName>
    </submittedName>
</protein>
<dbReference type="Proteomes" id="UP000321304">
    <property type="component" value="Unassembled WGS sequence"/>
</dbReference>
<feature type="region of interest" description="Disordered" evidence="1">
    <location>
        <begin position="1"/>
        <end position="31"/>
    </location>
</feature>
<gene>
    <name evidence="2" type="ORF">FBZ93_11933</name>
</gene>
<evidence type="ECO:0000313" key="3">
    <source>
        <dbReference type="Proteomes" id="UP000321304"/>
    </source>
</evidence>
<comment type="caution">
    <text evidence="2">The sequence shown here is derived from an EMBL/GenBank/DDBJ whole genome shotgun (WGS) entry which is preliminary data.</text>
</comment>
<accession>A0A560L0X4</accession>